<proteinExistence type="predicted"/>
<sequence>MSKKIYCNHQPDGRIALKTSGESSNEKGAWQQLRNRRHFASDVEEPKETRHLFVGAWSDSEEGDEHKNDPTCLMAIDSQEVVSKPSSSNIDLNIIDLQKENEKLLKFNKDFTKTFK</sequence>
<accession>A0ABQ5IMJ2</accession>
<evidence type="ECO:0000313" key="2">
    <source>
        <dbReference type="Proteomes" id="UP001151760"/>
    </source>
</evidence>
<comment type="caution">
    <text evidence="1">The sequence shown here is derived from an EMBL/GenBank/DDBJ whole genome shotgun (WGS) entry which is preliminary data.</text>
</comment>
<keyword evidence="2" id="KW-1185">Reference proteome</keyword>
<protein>
    <submittedName>
        <fullName evidence="1">Uncharacterized protein</fullName>
    </submittedName>
</protein>
<gene>
    <name evidence="1" type="ORF">Tco_1111662</name>
</gene>
<reference evidence="1" key="1">
    <citation type="journal article" date="2022" name="Int. J. Mol. Sci.">
        <title>Draft Genome of Tanacetum Coccineum: Genomic Comparison of Closely Related Tanacetum-Family Plants.</title>
        <authorList>
            <person name="Yamashiro T."/>
            <person name="Shiraishi A."/>
            <person name="Nakayama K."/>
            <person name="Satake H."/>
        </authorList>
    </citation>
    <scope>NUCLEOTIDE SEQUENCE</scope>
</reference>
<name>A0ABQ5IMJ2_9ASTR</name>
<dbReference type="Proteomes" id="UP001151760">
    <property type="component" value="Unassembled WGS sequence"/>
</dbReference>
<evidence type="ECO:0000313" key="1">
    <source>
        <dbReference type="EMBL" id="GJU01324.1"/>
    </source>
</evidence>
<dbReference type="EMBL" id="BQNB010020953">
    <property type="protein sequence ID" value="GJU01324.1"/>
    <property type="molecule type" value="Genomic_DNA"/>
</dbReference>
<reference evidence="1" key="2">
    <citation type="submission" date="2022-01" db="EMBL/GenBank/DDBJ databases">
        <authorList>
            <person name="Yamashiro T."/>
            <person name="Shiraishi A."/>
            <person name="Satake H."/>
            <person name="Nakayama K."/>
        </authorList>
    </citation>
    <scope>NUCLEOTIDE SEQUENCE</scope>
</reference>
<organism evidence="1 2">
    <name type="scientific">Tanacetum coccineum</name>
    <dbReference type="NCBI Taxonomy" id="301880"/>
    <lineage>
        <taxon>Eukaryota</taxon>
        <taxon>Viridiplantae</taxon>
        <taxon>Streptophyta</taxon>
        <taxon>Embryophyta</taxon>
        <taxon>Tracheophyta</taxon>
        <taxon>Spermatophyta</taxon>
        <taxon>Magnoliopsida</taxon>
        <taxon>eudicotyledons</taxon>
        <taxon>Gunneridae</taxon>
        <taxon>Pentapetalae</taxon>
        <taxon>asterids</taxon>
        <taxon>campanulids</taxon>
        <taxon>Asterales</taxon>
        <taxon>Asteraceae</taxon>
        <taxon>Asteroideae</taxon>
        <taxon>Anthemideae</taxon>
        <taxon>Anthemidinae</taxon>
        <taxon>Tanacetum</taxon>
    </lineage>
</organism>